<feature type="compositionally biased region" description="Polar residues" evidence="1">
    <location>
        <begin position="213"/>
        <end position="230"/>
    </location>
</feature>
<dbReference type="Proteomes" id="UP000504632">
    <property type="component" value="Chromosome 1"/>
</dbReference>
<name>A0A6J2UZW4_CHACN</name>
<dbReference type="GO" id="GO:0000077">
    <property type="term" value="P:DNA damage checkpoint signaling"/>
    <property type="evidence" value="ECO:0007669"/>
    <property type="project" value="InterPro"/>
</dbReference>
<evidence type="ECO:0000256" key="1">
    <source>
        <dbReference type="SAM" id="MobiDB-lite"/>
    </source>
</evidence>
<dbReference type="GO" id="GO:0071479">
    <property type="term" value="P:cellular response to ionizing radiation"/>
    <property type="evidence" value="ECO:0007669"/>
    <property type="project" value="InterPro"/>
</dbReference>
<proteinExistence type="predicted"/>
<dbReference type="PANTHER" id="PTHR35541:SF1">
    <property type="entry name" value="RAD9, HUS1, RAD1-INTERACTING NUCLEAR ORPHAN PROTEIN 1"/>
    <property type="match status" value="1"/>
</dbReference>
<gene>
    <name evidence="3" type="primary">rhno1</name>
</gene>
<reference evidence="3" key="1">
    <citation type="submission" date="2025-08" db="UniProtKB">
        <authorList>
            <consortium name="RefSeq"/>
        </authorList>
    </citation>
    <scope>IDENTIFICATION</scope>
</reference>
<dbReference type="RefSeq" id="XP_030625539.1">
    <property type="nucleotide sequence ID" value="XM_030769679.1"/>
</dbReference>
<dbReference type="AlphaFoldDB" id="A0A6J2UZW4"/>
<dbReference type="PANTHER" id="PTHR35541">
    <property type="entry name" value="RAD9, HUS1, RAD1-INTERACTING NUCLEAR ORPHAN PROTEIN 1"/>
    <property type="match status" value="1"/>
</dbReference>
<organism evidence="2 3">
    <name type="scientific">Chanos chanos</name>
    <name type="common">Milkfish</name>
    <name type="synonym">Mugil chanos</name>
    <dbReference type="NCBI Taxonomy" id="29144"/>
    <lineage>
        <taxon>Eukaryota</taxon>
        <taxon>Metazoa</taxon>
        <taxon>Chordata</taxon>
        <taxon>Craniata</taxon>
        <taxon>Vertebrata</taxon>
        <taxon>Euteleostomi</taxon>
        <taxon>Actinopterygii</taxon>
        <taxon>Neopterygii</taxon>
        <taxon>Teleostei</taxon>
        <taxon>Ostariophysi</taxon>
        <taxon>Gonorynchiformes</taxon>
        <taxon>Chanidae</taxon>
        <taxon>Chanos</taxon>
    </lineage>
</organism>
<dbReference type="FunCoup" id="A0A6J2UZW4">
    <property type="interactions" value="1088"/>
</dbReference>
<sequence>MPRKTRKRCLLNPLKSQLLFVEPPFNGVRHDYGTPVRSAVHPRSFVSEDPRRGSTAVPTWVSPQFSQAEVTAPLRGGRLGRRNQHVINTLNTSSHLSLPQARKTTVCKYSPLAFETSTSVQICHGSHQYTRKCDSTIAVVQDDKHSQGHIQRKVPSSAREVQNAEKNKSALLSGEQIVESSVTLKGAPDTLASNPRSTTALRSPNTPRDRNQKSCVCSSRTPASQGSHTPDVSDAFTPPNIETPEMPQGYSSSVSILHLLWPPSQPKTPPCQSSKVLVKDTPERDYGLKVTWRRRKGLMRFLKERGLLLGTESQVHS</sequence>
<accession>A0A6J2UZW4</accession>
<dbReference type="CTD" id="83695"/>
<evidence type="ECO:0000313" key="2">
    <source>
        <dbReference type="Proteomes" id="UP000504632"/>
    </source>
</evidence>
<dbReference type="GO" id="GO:0005694">
    <property type="term" value="C:chromosome"/>
    <property type="evidence" value="ECO:0007669"/>
    <property type="project" value="TreeGrafter"/>
</dbReference>
<protein>
    <submittedName>
        <fullName evidence="3">RAD9, HUS1, RAD1-interacting nuclear orphan protein 1</fullName>
    </submittedName>
</protein>
<dbReference type="OrthoDB" id="9942438at2759"/>
<evidence type="ECO:0000313" key="3">
    <source>
        <dbReference type="RefSeq" id="XP_030625539.1"/>
    </source>
</evidence>
<feature type="region of interest" description="Disordered" evidence="1">
    <location>
        <begin position="144"/>
        <end position="172"/>
    </location>
</feature>
<dbReference type="InterPro" id="IPR029293">
    <property type="entry name" value="RHNO1"/>
</dbReference>
<dbReference type="GO" id="GO:0005634">
    <property type="term" value="C:nucleus"/>
    <property type="evidence" value="ECO:0007669"/>
    <property type="project" value="InterPro"/>
</dbReference>
<dbReference type="Pfam" id="PF15319">
    <property type="entry name" value="RHINO"/>
    <property type="match status" value="1"/>
</dbReference>
<feature type="region of interest" description="Disordered" evidence="1">
    <location>
        <begin position="184"/>
        <end position="249"/>
    </location>
</feature>
<dbReference type="GeneID" id="115808310"/>
<keyword evidence="2" id="KW-1185">Reference proteome</keyword>
<feature type="compositionally biased region" description="Polar residues" evidence="1">
    <location>
        <begin position="191"/>
        <end position="206"/>
    </location>
</feature>
<dbReference type="InParanoid" id="A0A6J2UZW4"/>
<dbReference type="GO" id="GO:0000725">
    <property type="term" value="P:recombinational repair"/>
    <property type="evidence" value="ECO:0007669"/>
    <property type="project" value="TreeGrafter"/>
</dbReference>